<dbReference type="EMBL" id="BMAO01007254">
    <property type="protein sequence ID" value="GFR14749.1"/>
    <property type="molecule type" value="Genomic_DNA"/>
</dbReference>
<organism evidence="2 4">
    <name type="scientific">Trichonephila clavata</name>
    <name type="common">Joro spider</name>
    <name type="synonym">Nephila clavata</name>
    <dbReference type="NCBI Taxonomy" id="2740835"/>
    <lineage>
        <taxon>Eukaryota</taxon>
        <taxon>Metazoa</taxon>
        <taxon>Ecdysozoa</taxon>
        <taxon>Arthropoda</taxon>
        <taxon>Chelicerata</taxon>
        <taxon>Arachnida</taxon>
        <taxon>Araneae</taxon>
        <taxon>Araneomorphae</taxon>
        <taxon>Entelegynae</taxon>
        <taxon>Araneoidea</taxon>
        <taxon>Nephilidae</taxon>
        <taxon>Trichonephila</taxon>
    </lineage>
</organism>
<dbReference type="EMBL" id="BMAO01018833">
    <property type="protein sequence ID" value="GFR26444.1"/>
    <property type="molecule type" value="Genomic_DNA"/>
</dbReference>
<dbReference type="Pfam" id="PF03372">
    <property type="entry name" value="Exo_endo_phos"/>
    <property type="match status" value="1"/>
</dbReference>
<dbReference type="Proteomes" id="UP000887116">
    <property type="component" value="Unassembled WGS sequence"/>
</dbReference>
<dbReference type="OrthoDB" id="6436798at2759"/>
<dbReference type="PANTHER" id="PTHR33273">
    <property type="entry name" value="DOMAIN-CONTAINING PROTEIN, PUTATIVE-RELATED"/>
    <property type="match status" value="1"/>
</dbReference>
<protein>
    <recommendedName>
        <fullName evidence="1">Endonuclease/exonuclease/phosphatase domain-containing protein</fullName>
    </recommendedName>
</protein>
<dbReference type="InterPro" id="IPR036691">
    <property type="entry name" value="Endo/exonu/phosph_ase_sf"/>
</dbReference>
<comment type="caution">
    <text evidence="2">The sequence shown here is derived from an EMBL/GenBank/DDBJ whole genome shotgun (WGS) entry which is preliminary data.</text>
</comment>
<gene>
    <name evidence="2" type="primary">AVEN_49918_1</name>
    <name evidence="2" type="ORF">TNCT_377111</name>
    <name evidence="3" type="ORF">TNCT_70781</name>
</gene>
<dbReference type="AlphaFoldDB" id="A0A8X6I3G3"/>
<feature type="domain" description="Endonuclease/exonuclease/phosphatase" evidence="1">
    <location>
        <begin position="10"/>
        <end position="167"/>
    </location>
</feature>
<dbReference type="PANTHER" id="PTHR33273:SF4">
    <property type="entry name" value="ENDONUCLEASE_EXONUCLEASE_PHOSPHATASE DOMAIN-CONTAINING PROTEIN"/>
    <property type="match status" value="1"/>
</dbReference>
<dbReference type="SUPFAM" id="SSF56219">
    <property type="entry name" value="DNase I-like"/>
    <property type="match status" value="1"/>
</dbReference>
<sequence length="182" mass="20577">MSPNYRLLMVTWNADGVNSRRLELRDFINKYNPEIISLQETWLRPSHTLTLANYRTYRNDRKHNPHRNQSYRGGGTAILIKNTIKHTRIPTPNLVNAEATMVAITPDRGDATLITSLYVHGTSTTATITSNIETILNLGFPSCIIMGDFNAKHSAWGCENECGRGKKLKSYTEQKGLRARES</sequence>
<evidence type="ECO:0000313" key="4">
    <source>
        <dbReference type="Proteomes" id="UP000887116"/>
    </source>
</evidence>
<evidence type="ECO:0000313" key="3">
    <source>
        <dbReference type="EMBL" id="GFR26444.1"/>
    </source>
</evidence>
<name>A0A8X6I3G3_TRICU</name>
<evidence type="ECO:0000259" key="1">
    <source>
        <dbReference type="Pfam" id="PF03372"/>
    </source>
</evidence>
<evidence type="ECO:0000313" key="2">
    <source>
        <dbReference type="EMBL" id="GFR14749.1"/>
    </source>
</evidence>
<reference evidence="2" key="1">
    <citation type="submission" date="2020-07" db="EMBL/GenBank/DDBJ databases">
        <title>Multicomponent nature underlies the extraordinary mechanical properties of spider dragline silk.</title>
        <authorList>
            <person name="Kono N."/>
            <person name="Nakamura H."/>
            <person name="Mori M."/>
            <person name="Yoshida Y."/>
            <person name="Ohtoshi R."/>
            <person name="Malay A.D."/>
            <person name="Moran D.A.P."/>
            <person name="Tomita M."/>
            <person name="Numata K."/>
            <person name="Arakawa K."/>
        </authorList>
    </citation>
    <scope>NUCLEOTIDE SEQUENCE</scope>
</reference>
<dbReference type="GO" id="GO:0003824">
    <property type="term" value="F:catalytic activity"/>
    <property type="evidence" value="ECO:0007669"/>
    <property type="project" value="InterPro"/>
</dbReference>
<proteinExistence type="predicted"/>
<accession>A0A8X6I3G3</accession>
<keyword evidence="4" id="KW-1185">Reference proteome</keyword>
<dbReference type="Gene3D" id="3.60.10.10">
    <property type="entry name" value="Endonuclease/exonuclease/phosphatase"/>
    <property type="match status" value="1"/>
</dbReference>
<dbReference type="InterPro" id="IPR005135">
    <property type="entry name" value="Endo/exonuclease/phosphatase"/>
</dbReference>